<comment type="caution">
    <text evidence="4">The sequence shown here is derived from an EMBL/GenBank/DDBJ whole genome shotgun (WGS) entry which is preliminary data.</text>
</comment>
<dbReference type="Gene3D" id="1.10.1660.10">
    <property type="match status" value="1"/>
</dbReference>
<dbReference type="InterPro" id="IPR000551">
    <property type="entry name" value="MerR-type_HTH_dom"/>
</dbReference>
<dbReference type="EMBL" id="DTDV01000001">
    <property type="protein sequence ID" value="HGK22859.1"/>
    <property type="molecule type" value="Genomic_DNA"/>
</dbReference>
<dbReference type="OMA" id="TEEDCRW"/>
<dbReference type="Pfam" id="PF13411">
    <property type="entry name" value="MerR_1"/>
    <property type="match status" value="1"/>
</dbReference>
<keyword evidence="2" id="KW-0175">Coiled coil</keyword>
<reference evidence="4" key="1">
    <citation type="journal article" date="2020" name="mSystems">
        <title>Genome- and Community-Level Interaction Insights into Carbon Utilization and Element Cycling Functions of Hydrothermarchaeota in Hydrothermal Sediment.</title>
        <authorList>
            <person name="Zhou Z."/>
            <person name="Liu Y."/>
            <person name="Xu W."/>
            <person name="Pan J."/>
            <person name="Luo Z.H."/>
            <person name="Li M."/>
        </authorList>
    </citation>
    <scope>NUCLEOTIDE SEQUENCE [LARGE SCALE GENOMIC DNA]</scope>
    <source>
        <strain evidence="4">SpSt-70</strain>
    </source>
</reference>
<dbReference type="SMART" id="SM00422">
    <property type="entry name" value="HTH_MERR"/>
    <property type="match status" value="1"/>
</dbReference>
<evidence type="ECO:0000259" key="3">
    <source>
        <dbReference type="PROSITE" id="PS50937"/>
    </source>
</evidence>
<gene>
    <name evidence="4" type="ORF">ENU78_00160</name>
</gene>
<evidence type="ECO:0000256" key="1">
    <source>
        <dbReference type="ARBA" id="ARBA00023125"/>
    </source>
</evidence>
<name>A0A7C2CZ61_DICTH</name>
<dbReference type="PROSITE" id="PS50937">
    <property type="entry name" value="HTH_MERR_2"/>
    <property type="match status" value="1"/>
</dbReference>
<dbReference type="SUPFAM" id="SSF46955">
    <property type="entry name" value="Putative DNA-binding domain"/>
    <property type="match status" value="1"/>
</dbReference>
<sequence>MRIKEVCEKYGLTPDTLRFYEKIGLLPRVRRDKNGIRDYSEEDCRWIEFIKCMRSAGIEIEALVRYVKLFQEGDATLEERKQILIEQRDKLQAKIEEMQKALERLNYKIQVYETHIKEAERKLKKTVTKV</sequence>
<dbReference type="InterPro" id="IPR009061">
    <property type="entry name" value="DNA-bd_dom_put_sf"/>
</dbReference>
<dbReference type="PANTHER" id="PTHR30204">
    <property type="entry name" value="REDOX-CYCLING DRUG-SENSING TRANSCRIPTIONAL ACTIVATOR SOXR"/>
    <property type="match status" value="1"/>
</dbReference>
<dbReference type="GO" id="GO:0003677">
    <property type="term" value="F:DNA binding"/>
    <property type="evidence" value="ECO:0007669"/>
    <property type="project" value="UniProtKB-KW"/>
</dbReference>
<feature type="domain" description="HTH merR-type" evidence="3">
    <location>
        <begin position="1"/>
        <end position="69"/>
    </location>
</feature>
<dbReference type="PRINTS" id="PR00040">
    <property type="entry name" value="HTHMERR"/>
</dbReference>
<protein>
    <submittedName>
        <fullName evidence="4">MerR family transcriptional regulator</fullName>
    </submittedName>
</protein>
<dbReference type="PANTHER" id="PTHR30204:SF98">
    <property type="entry name" value="HTH-TYPE TRANSCRIPTIONAL REGULATOR ADHR"/>
    <property type="match status" value="1"/>
</dbReference>
<organism evidence="4">
    <name type="scientific">Dictyoglomus thermophilum</name>
    <dbReference type="NCBI Taxonomy" id="14"/>
    <lineage>
        <taxon>Bacteria</taxon>
        <taxon>Pseudomonadati</taxon>
        <taxon>Dictyoglomota</taxon>
        <taxon>Dictyoglomia</taxon>
        <taxon>Dictyoglomales</taxon>
        <taxon>Dictyoglomaceae</taxon>
        <taxon>Dictyoglomus</taxon>
    </lineage>
</organism>
<dbReference type="InterPro" id="IPR047057">
    <property type="entry name" value="MerR_fam"/>
</dbReference>
<feature type="coiled-coil region" evidence="2">
    <location>
        <begin position="74"/>
        <end position="129"/>
    </location>
</feature>
<evidence type="ECO:0000256" key="2">
    <source>
        <dbReference type="SAM" id="Coils"/>
    </source>
</evidence>
<dbReference type="CDD" id="cd01109">
    <property type="entry name" value="HTH_YyaN"/>
    <property type="match status" value="1"/>
</dbReference>
<accession>A0A7C2CZ61</accession>
<evidence type="ECO:0000313" key="4">
    <source>
        <dbReference type="EMBL" id="HGK22859.1"/>
    </source>
</evidence>
<keyword evidence="1" id="KW-0238">DNA-binding</keyword>
<dbReference type="RefSeq" id="WP_012547748.1">
    <property type="nucleotide sequence ID" value="NZ_VTFL01000001.1"/>
</dbReference>
<dbReference type="AlphaFoldDB" id="A0A7C2CZ61"/>
<dbReference type="GO" id="GO:0003700">
    <property type="term" value="F:DNA-binding transcription factor activity"/>
    <property type="evidence" value="ECO:0007669"/>
    <property type="project" value="InterPro"/>
</dbReference>
<proteinExistence type="predicted"/>